<reference evidence="2" key="1">
    <citation type="submission" date="2019-12" db="EMBL/GenBank/DDBJ databases">
        <authorList>
            <person name="zhang j."/>
            <person name="sun C.M."/>
        </authorList>
    </citation>
    <scope>NUCLEOTIDE SEQUENCE</scope>
    <source>
        <strain evidence="2">NS-1</strain>
    </source>
</reference>
<dbReference type="KEGG" id="ifn:GM661_05895"/>
<feature type="transmembrane region" description="Helical" evidence="1">
    <location>
        <begin position="68"/>
        <end position="91"/>
    </location>
</feature>
<protein>
    <submittedName>
        <fullName evidence="2">Uncharacterized protein</fullName>
    </submittedName>
</protein>
<accession>A0A8A7KBS9</accession>
<proteinExistence type="predicted"/>
<organism evidence="2 3">
    <name type="scientific">Iocasia fonsfrigidae</name>
    <dbReference type="NCBI Taxonomy" id="2682810"/>
    <lineage>
        <taxon>Bacteria</taxon>
        <taxon>Bacillati</taxon>
        <taxon>Bacillota</taxon>
        <taxon>Clostridia</taxon>
        <taxon>Halanaerobiales</taxon>
        <taxon>Halanaerobiaceae</taxon>
        <taxon>Iocasia</taxon>
    </lineage>
</organism>
<dbReference type="AlphaFoldDB" id="A0A8A7KBS9"/>
<keyword evidence="1" id="KW-0812">Transmembrane</keyword>
<feature type="transmembrane region" description="Helical" evidence="1">
    <location>
        <begin position="98"/>
        <end position="121"/>
    </location>
</feature>
<dbReference type="RefSeq" id="WP_230869178.1">
    <property type="nucleotide sequence ID" value="NZ_CP046640.1"/>
</dbReference>
<dbReference type="EMBL" id="CP046640">
    <property type="protein sequence ID" value="QTL97545.1"/>
    <property type="molecule type" value="Genomic_DNA"/>
</dbReference>
<evidence type="ECO:0000256" key="1">
    <source>
        <dbReference type="SAM" id="Phobius"/>
    </source>
</evidence>
<keyword evidence="3" id="KW-1185">Reference proteome</keyword>
<gene>
    <name evidence="2" type="ORF">GM661_05895</name>
</gene>
<evidence type="ECO:0000313" key="3">
    <source>
        <dbReference type="Proteomes" id="UP000665020"/>
    </source>
</evidence>
<keyword evidence="1" id="KW-0472">Membrane</keyword>
<feature type="transmembrane region" description="Helical" evidence="1">
    <location>
        <begin position="127"/>
        <end position="148"/>
    </location>
</feature>
<evidence type="ECO:0000313" key="2">
    <source>
        <dbReference type="EMBL" id="QTL97545.1"/>
    </source>
</evidence>
<feature type="transmembrane region" description="Helical" evidence="1">
    <location>
        <begin position="33"/>
        <end position="56"/>
    </location>
</feature>
<sequence>MLFFNTNYIYILMSLVVAGLALILIPKKEYKHYFLYGMIFGGVGEVIVVTFLRYIGLVRYRYMGSFNILGLFPFWTPLTGMFVFMIFFYLLPVRKVFLITYIICFSALNYGTGLMLNQLGLFEYAAIYLYIAPFISILWYSLAAHVYFRSGGIRLK</sequence>
<name>A0A8A7KBS9_9FIRM</name>
<dbReference type="Proteomes" id="UP000665020">
    <property type="component" value="Chromosome"/>
</dbReference>
<keyword evidence="1" id="KW-1133">Transmembrane helix</keyword>
<feature type="transmembrane region" description="Helical" evidence="1">
    <location>
        <begin position="6"/>
        <end position="26"/>
    </location>
</feature>